<evidence type="ECO:0000313" key="1">
    <source>
        <dbReference type="EMBL" id="ELY33988.1"/>
    </source>
</evidence>
<dbReference type="PATRIC" id="fig|795797.19.peg.3119"/>
<reference evidence="1 2" key="1">
    <citation type="journal article" date="2014" name="PLoS Genet.">
        <title>Phylogenetically driven sequencing of extremely halophilic archaea reveals strategies for static and dynamic osmo-response.</title>
        <authorList>
            <person name="Becker E.A."/>
            <person name="Seitzer P.M."/>
            <person name="Tritt A."/>
            <person name="Larsen D."/>
            <person name="Krusor M."/>
            <person name="Yao A.I."/>
            <person name="Wu D."/>
            <person name="Madern D."/>
            <person name="Eisen J.A."/>
            <person name="Darling A.E."/>
            <person name="Facciotti M.T."/>
        </authorList>
    </citation>
    <scope>NUCLEOTIDE SEQUENCE [LARGE SCALE GENOMIC DNA]</scope>
    <source>
        <strain evidence="2">DSM 18796 / CECT 7217 / JCM 14584 / KCTC 4019 / B3</strain>
    </source>
</reference>
<proteinExistence type="predicted"/>
<gene>
    <name evidence="1" type="ORF">C497_16442</name>
</gene>
<dbReference type="Proteomes" id="UP000011645">
    <property type="component" value="Unassembled WGS sequence"/>
</dbReference>
<organism evidence="1 2">
    <name type="scientific">Halalkalicoccus jeotgali (strain DSM 18796 / CECT 7217 / JCM 14584 / KCTC 4019 / B3)</name>
    <dbReference type="NCBI Taxonomy" id="795797"/>
    <lineage>
        <taxon>Archaea</taxon>
        <taxon>Methanobacteriati</taxon>
        <taxon>Methanobacteriota</taxon>
        <taxon>Stenosarchaea group</taxon>
        <taxon>Halobacteria</taxon>
        <taxon>Halobacteriales</taxon>
        <taxon>Halococcaceae</taxon>
        <taxon>Halalkalicoccus</taxon>
    </lineage>
</organism>
<accession>L9VCA9</accession>
<keyword evidence="2" id="KW-1185">Reference proteome</keyword>
<comment type="caution">
    <text evidence="1">The sequence shown here is derived from an EMBL/GenBank/DDBJ whole genome shotgun (WGS) entry which is preliminary data.</text>
</comment>
<protein>
    <submittedName>
        <fullName evidence="1">Uncharacterized protein</fullName>
    </submittedName>
</protein>
<dbReference type="EMBL" id="AOHV01000042">
    <property type="protein sequence ID" value="ELY33988.1"/>
    <property type="molecule type" value="Genomic_DNA"/>
</dbReference>
<dbReference type="RefSeq" id="WP_008418174.1">
    <property type="nucleotide sequence ID" value="NZ_AOHV01000042.1"/>
</dbReference>
<sequence>MLLTTDREELAEELEALAPGFEQAIRNADAEEFFEEVEEIKFTLYDENKETRVAVFLDIEWLQQFVDDDMTNEEFVNRVLNQMEQAGAVDDSSDS</sequence>
<name>L9VCA9_HALJB</name>
<dbReference type="AlphaFoldDB" id="L9VCA9"/>
<evidence type="ECO:0000313" key="2">
    <source>
        <dbReference type="Proteomes" id="UP000011645"/>
    </source>
</evidence>